<feature type="chain" id="PRO_5046425260" description="Lipoprotein" evidence="1">
    <location>
        <begin position="29"/>
        <end position="181"/>
    </location>
</feature>
<evidence type="ECO:0000313" key="2">
    <source>
        <dbReference type="EMBL" id="MBP2027553.1"/>
    </source>
</evidence>
<evidence type="ECO:0000256" key="1">
    <source>
        <dbReference type="SAM" id="SignalP"/>
    </source>
</evidence>
<protein>
    <recommendedName>
        <fullName evidence="4">Lipoprotein</fullName>
    </recommendedName>
</protein>
<reference evidence="2 3" key="1">
    <citation type="submission" date="2021-03" db="EMBL/GenBank/DDBJ databases">
        <title>Genomic Encyclopedia of Type Strains, Phase IV (KMG-IV): sequencing the most valuable type-strain genomes for metagenomic binning, comparative biology and taxonomic classification.</title>
        <authorList>
            <person name="Goeker M."/>
        </authorList>
    </citation>
    <scope>NUCLEOTIDE SEQUENCE [LARGE SCALE GENOMIC DNA]</scope>
    <source>
        <strain evidence="2 3">DSM 27512</strain>
    </source>
</reference>
<organism evidence="2 3">
    <name type="scientific">Acetoanaerobium pronyense</name>
    <dbReference type="NCBI Taxonomy" id="1482736"/>
    <lineage>
        <taxon>Bacteria</taxon>
        <taxon>Bacillati</taxon>
        <taxon>Bacillota</taxon>
        <taxon>Clostridia</taxon>
        <taxon>Peptostreptococcales</taxon>
        <taxon>Filifactoraceae</taxon>
        <taxon>Acetoanaerobium</taxon>
    </lineage>
</organism>
<dbReference type="Proteomes" id="UP001314903">
    <property type="component" value="Unassembled WGS sequence"/>
</dbReference>
<keyword evidence="3" id="KW-1185">Reference proteome</keyword>
<keyword evidence="1" id="KW-0732">Signal</keyword>
<name>A0ABS4KIE5_9FIRM</name>
<sequence length="181" mass="20429">MKRKKLLALVLALGVGFGFVGCSQPAQESETQVAAESEKAEEEIASKVEEHAHGEYEWIGEFELEKGKYMLHFGASEDETMDIGFIKLGDNITDLDHHASHLMVTDKDMIEQDSTFDAKPDFAYTLEMNEDHGHIYFTIEEAGLYAIVTEHFPQESNMQIFDSNRVEMLPTAEHEAHGHSH</sequence>
<accession>A0ABS4KIE5</accession>
<gene>
    <name evidence="2" type="ORF">J2Z35_001350</name>
</gene>
<dbReference type="EMBL" id="JAGGLI010000012">
    <property type="protein sequence ID" value="MBP2027553.1"/>
    <property type="molecule type" value="Genomic_DNA"/>
</dbReference>
<dbReference type="PROSITE" id="PS51257">
    <property type="entry name" value="PROKAR_LIPOPROTEIN"/>
    <property type="match status" value="1"/>
</dbReference>
<feature type="signal peptide" evidence="1">
    <location>
        <begin position="1"/>
        <end position="28"/>
    </location>
</feature>
<evidence type="ECO:0008006" key="4">
    <source>
        <dbReference type="Google" id="ProtNLM"/>
    </source>
</evidence>
<proteinExistence type="predicted"/>
<dbReference type="RefSeq" id="WP_209660610.1">
    <property type="nucleotide sequence ID" value="NZ_JAGGLI010000012.1"/>
</dbReference>
<comment type="caution">
    <text evidence="2">The sequence shown here is derived from an EMBL/GenBank/DDBJ whole genome shotgun (WGS) entry which is preliminary data.</text>
</comment>
<evidence type="ECO:0000313" key="3">
    <source>
        <dbReference type="Proteomes" id="UP001314903"/>
    </source>
</evidence>